<keyword evidence="2" id="KW-1185">Reference proteome</keyword>
<sequence length="102" mass="11388">MPPNWQLPIDDTYLAIYNDDSIQYVSEDESIIIFISIIKGAENTNHILTNTPPSIAFSEDSWLLKGTKTGGQEILVCVISFSKESDTQMVKELFASIVYIGN</sequence>
<accession>A0A327QNE4</accession>
<comment type="caution">
    <text evidence="1">The sequence shown here is derived from an EMBL/GenBank/DDBJ whole genome shotgun (WGS) entry which is preliminary data.</text>
</comment>
<dbReference type="EMBL" id="QLLL01000004">
    <property type="protein sequence ID" value="RAJ05214.1"/>
    <property type="molecule type" value="Genomic_DNA"/>
</dbReference>
<name>A0A327QNE4_9BACT</name>
<dbReference type="Proteomes" id="UP000249547">
    <property type="component" value="Unassembled WGS sequence"/>
</dbReference>
<gene>
    <name evidence="1" type="ORF">LX64_02368</name>
</gene>
<reference evidence="1 2" key="1">
    <citation type="submission" date="2018-06" db="EMBL/GenBank/DDBJ databases">
        <title>Genomic Encyclopedia of Archaeal and Bacterial Type Strains, Phase II (KMG-II): from individual species to whole genera.</title>
        <authorList>
            <person name="Goeker M."/>
        </authorList>
    </citation>
    <scope>NUCLEOTIDE SEQUENCE [LARGE SCALE GENOMIC DNA]</scope>
    <source>
        <strain evidence="1 2">DSM 23857</strain>
    </source>
</reference>
<organism evidence="1 2">
    <name type="scientific">Chitinophaga skermanii</name>
    <dbReference type="NCBI Taxonomy" id="331697"/>
    <lineage>
        <taxon>Bacteria</taxon>
        <taxon>Pseudomonadati</taxon>
        <taxon>Bacteroidota</taxon>
        <taxon>Chitinophagia</taxon>
        <taxon>Chitinophagales</taxon>
        <taxon>Chitinophagaceae</taxon>
        <taxon>Chitinophaga</taxon>
    </lineage>
</organism>
<proteinExistence type="predicted"/>
<protein>
    <submittedName>
        <fullName evidence="1">Uncharacterized protein</fullName>
    </submittedName>
</protein>
<evidence type="ECO:0000313" key="2">
    <source>
        <dbReference type="Proteomes" id="UP000249547"/>
    </source>
</evidence>
<evidence type="ECO:0000313" key="1">
    <source>
        <dbReference type="EMBL" id="RAJ05214.1"/>
    </source>
</evidence>
<dbReference type="AlphaFoldDB" id="A0A327QNE4"/>